<dbReference type="PANTHER" id="PTHR46696">
    <property type="entry name" value="P450, PUTATIVE (EUROFUNG)-RELATED"/>
    <property type="match status" value="1"/>
</dbReference>
<evidence type="ECO:0000256" key="1">
    <source>
        <dbReference type="ARBA" id="ARBA00010617"/>
    </source>
</evidence>
<organism evidence="3 4">
    <name type="scientific">Streptomyces desertarenae</name>
    <dbReference type="NCBI Taxonomy" id="2666184"/>
    <lineage>
        <taxon>Bacteria</taxon>
        <taxon>Bacillati</taxon>
        <taxon>Actinomycetota</taxon>
        <taxon>Actinomycetes</taxon>
        <taxon>Kitasatosporales</taxon>
        <taxon>Streptomycetaceae</taxon>
        <taxon>Streptomyces</taxon>
    </lineage>
</organism>
<name>A0ABW4PHQ4_9ACTN</name>
<protein>
    <submittedName>
        <fullName evidence="3">Cytochrome P450</fullName>
    </submittedName>
</protein>
<sequence>MTARHESDAAQCPVRGHTPPPQRPLPIYGSAFDADPQATYRRLRDMGPVVPVEISPGVFGYLAVTYRACLYLLRHTPALFHKDPTYHWEALRTGQIPADSPARQMMMPRDNALWKDGAEHQRLRGAITGALARIDTYALADTVVRVADQLIDAFFPAGQADLVSQYADPLPMLTVIELFASPPEHGQRIIRHVTRLFAAGEDAAQANAALEAACLELVQLKRAQPGLDIVSYLIQAGLSDGELVQTLVLLFGAAAPPTAKHIGRGIQHFLTSERFAGSVYTGVTPVAAALEEVLWDEPPVPNYSPLYAQGLRQVEGVTVHPGYPILISFAAANSDPAVSVDADQRAGNRGHLAFSAGVHACPAPGLARVISETAVERLLDRLPGLALAVPAGDVANLSGTFLAGPTSLPVHFQPAPAPTGR</sequence>
<dbReference type="InterPro" id="IPR036396">
    <property type="entry name" value="Cyt_P450_sf"/>
</dbReference>
<evidence type="ECO:0000313" key="3">
    <source>
        <dbReference type="EMBL" id="MFD1829809.1"/>
    </source>
</evidence>
<dbReference type="PANTHER" id="PTHR46696:SF1">
    <property type="entry name" value="CYTOCHROME P450 YJIB-RELATED"/>
    <property type="match status" value="1"/>
</dbReference>
<dbReference type="InterPro" id="IPR017972">
    <property type="entry name" value="Cyt_P450_CS"/>
</dbReference>
<keyword evidence="4" id="KW-1185">Reference proteome</keyword>
<dbReference type="PRINTS" id="PR00359">
    <property type="entry name" value="BP450"/>
</dbReference>
<evidence type="ECO:0000256" key="2">
    <source>
        <dbReference type="SAM" id="MobiDB-lite"/>
    </source>
</evidence>
<dbReference type="SUPFAM" id="SSF48264">
    <property type="entry name" value="Cytochrome P450"/>
    <property type="match status" value="1"/>
</dbReference>
<comment type="similarity">
    <text evidence="1">Belongs to the cytochrome P450 family.</text>
</comment>
<gene>
    <name evidence="3" type="ORF">ACFSJS_09035</name>
</gene>
<dbReference type="EMBL" id="JBHUFU010000004">
    <property type="protein sequence ID" value="MFD1829809.1"/>
    <property type="molecule type" value="Genomic_DNA"/>
</dbReference>
<evidence type="ECO:0000313" key="4">
    <source>
        <dbReference type="Proteomes" id="UP001597365"/>
    </source>
</evidence>
<feature type="region of interest" description="Disordered" evidence="2">
    <location>
        <begin position="1"/>
        <end position="23"/>
    </location>
</feature>
<dbReference type="Gene3D" id="1.10.630.10">
    <property type="entry name" value="Cytochrome P450"/>
    <property type="match status" value="1"/>
</dbReference>
<accession>A0ABW4PHQ4</accession>
<dbReference type="Proteomes" id="UP001597365">
    <property type="component" value="Unassembled WGS sequence"/>
</dbReference>
<dbReference type="RefSeq" id="WP_380898715.1">
    <property type="nucleotide sequence ID" value="NZ_JBHUFU010000004.1"/>
</dbReference>
<comment type="caution">
    <text evidence="3">The sequence shown here is derived from an EMBL/GenBank/DDBJ whole genome shotgun (WGS) entry which is preliminary data.</text>
</comment>
<reference evidence="4" key="1">
    <citation type="journal article" date="2019" name="Int. J. Syst. Evol. Microbiol.">
        <title>The Global Catalogue of Microorganisms (GCM) 10K type strain sequencing project: providing services to taxonomists for standard genome sequencing and annotation.</title>
        <authorList>
            <consortium name="The Broad Institute Genomics Platform"/>
            <consortium name="The Broad Institute Genome Sequencing Center for Infectious Disease"/>
            <person name="Wu L."/>
            <person name="Ma J."/>
        </authorList>
    </citation>
    <scope>NUCLEOTIDE SEQUENCE [LARGE SCALE GENOMIC DNA]</scope>
    <source>
        <strain evidence="4">CGMCC 4.7455</strain>
    </source>
</reference>
<dbReference type="InterPro" id="IPR002397">
    <property type="entry name" value="Cyt_P450_B"/>
</dbReference>
<dbReference type="PROSITE" id="PS00086">
    <property type="entry name" value="CYTOCHROME_P450"/>
    <property type="match status" value="1"/>
</dbReference>
<proteinExistence type="inferred from homology"/>